<dbReference type="RefSeq" id="XP_074232139.1">
    <property type="nucleotide sequence ID" value="XM_074376038.1"/>
</dbReference>
<sequence>MSIPDYVQFAEDYETLPVVVKPVGIISEENFFCIYKRTSLVSQISPCSSQGALSTHYRHHYAPKNGWSVFQTHRMVVGLVTITDCISAKAFKKLHVQRSCMASRLMTLSSLSLCCRGGKPSSRAPTWPSIYEECRVMEKRIEDFTESLFILLKSKWLDGAPDKSGDKIPLLCMPFEKEDFMGLDTDSRSWSLLCNSTLADVMVVSVLVGSHLGTPRSHADSPESLNRGYRTVENRRKPIHVRKPRMHKQIFPSSPSSPSPNEPLFSLCGFACTGHFI</sequence>
<organism evidence="1 2">
    <name type="scientific">Camelus bactrianus</name>
    <name type="common">Bactrian camel</name>
    <dbReference type="NCBI Taxonomy" id="9837"/>
    <lineage>
        <taxon>Eukaryota</taxon>
        <taxon>Metazoa</taxon>
        <taxon>Chordata</taxon>
        <taxon>Craniata</taxon>
        <taxon>Vertebrata</taxon>
        <taxon>Euteleostomi</taxon>
        <taxon>Mammalia</taxon>
        <taxon>Eutheria</taxon>
        <taxon>Laurasiatheria</taxon>
        <taxon>Artiodactyla</taxon>
        <taxon>Tylopoda</taxon>
        <taxon>Camelidae</taxon>
        <taxon>Camelus</taxon>
    </lineage>
</organism>
<keyword evidence="1" id="KW-1185">Reference proteome</keyword>
<evidence type="ECO:0000313" key="1">
    <source>
        <dbReference type="Proteomes" id="UP001732780"/>
    </source>
</evidence>
<evidence type="ECO:0000313" key="2">
    <source>
        <dbReference type="RefSeq" id="XP_074232139.1"/>
    </source>
</evidence>
<name>A0AC58RC52_CAMBA</name>
<reference evidence="2" key="1">
    <citation type="submission" date="2025-08" db="UniProtKB">
        <authorList>
            <consortium name="RefSeq"/>
        </authorList>
    </citation>
    <scope>IDENTIFICATION</scope>
    <source>
        <tissue evidence="2">Blood</tissue>
    </source>
</reference>
<proteinExistence type="predicted"/>
<dbReference type="Proteomes" id="UP001732780">
    <property type="component" value="Chromosome 2"/>
</dbReference>
<protein>
    <submittedName>
        <fullName evidence="2">Trafficking protein particle complex subunit 9-like isoform X1</fullName>
    </submittedName>
</protein>
<gene>
    <name evidence="2" type="primary">LOC141579552</name>
</gene>
<accession>A0AC58RC52</accession>